<evidence type="ECO:0000256" key="9">
    <source>
        <dbReference type="PIRSR" id="PIRSR006615-1"/>
    </source>
</evidence>
<dbReference type="PIRSF" id="PIRSF006615">
    <property type="entry name" value="Zn_crbxpep_Taq"/>
    <property type="match status" value="1"/>
</dbReference>
<dbReference type="AlphaFoldDB" id="A0A3M8DBX6"/>
<accession>A0A3M8DBX6</accession>
<proteinExistence type="inferred from homology"/>
<evidence type="ECO:0000256" key="8">
    <source>
        <dbReference type="PIRNR" id="PIRNR006615"/>
    </source>
</evidence>
<dbReference type="GO" id="GO:0006508">
    <property type="term" value="P:proteolysis"/>
    <property type="evidence" value="ECO:0007669"/>
    <property type="project" value="UniProtKB-UniRule"/>
</dbReference>
<keyword evidence="4 8" id="KW-0378">Hydrolase</keyword>
<dbReference type="InterPro" id="IPR001333">
    <property type="entry name" value="Peptidase_M32_Taq"/>
</dbReference>
<dbReference type="Gene3D" id="1.10.1370.30">
    <property type="match status" value="1"/>
</dbReference>
<feature type="binding site" evidence="9">
    <location>
        <position position="299"/>
    </location>
    <ligand>
        <name>Zn(2+)</name>
        <dbReference type="ChEBI" id="CHEBI:29105"/>
        <note>catalytic</note>
    </ligand>
</feature>
<keyword evidence="12" id="KW-1185">Reference proteome</keyword>
<gene>
    <name evidence="11" type="ORF">EDM56_19680</name>
</gene>
<name>A0A3M8DBX6_9BACL</name>
<keyword evidence="9" id="KW-0862">Zinc</keyword>
<comment type="catalytic activity">
    <reaction evidence="6 8">
        <text>Release of a C-terminal amino acid with broad specificity, except for -Pro.</text>
        <dbReference type="EC" id="3.4.17.19"/>
    </reaction>
</comment>
<keyword evidence="3 8" id="KW-0479">Metal-binding</keyword>
<feature type="active site" description="Proton donor/acceptor" evidence="10">
    <location>
        <position position="270"/>
    </location>
</feature>
<comment type="cofactor">
    <cofactor evidence="9">
        <name>Zn(2+)</name>
        <dbReference type="ChEBI" id="CHEBI:29105"/>
    </cofactor>
    <text evidence="9">Binds 1 zinc ion per subunit.</text>
</comment>
<protein>
    <recommendedName>
        <fullName evidence="8">Metal-dependent carboxypeptidase</fullName>
        <ecNumber evidence="8">3.4.17.19</ecNumber>
    </recommendedName>
</protein>
<evidence type="ECO:0000256" key="6">
    <source>
        <dbReference type="ARBA" id="ARBA00052755"/>
    </source>
</evidence>
<dbReference type="EMBL" id="RHHQ01000015">
    <property type="protein sequence ID" value="RNB85131.1"/>
    <property type="molecule type" value="Genomic_DNA"/>
</dbReference>
<dbReference type="OrthoDB" id="9772308at2"/>
<feature type="binding site" evidence="9">
    <location>
        <position position="269"/>
    </location>
    <ligand>
        <name>Zn(2+)</name>
        <dbReference type="ChEBI" id="CHEBI:29105"/>
        <note>catalytic</note>
    </ligand>
</feature>
<dbReference type="PROSITE" id="PS52034">
    <property type="entry name" value="PEPTIDASE_M32"/>
    <property type="match status" value="1"/>
</dbReference>
<comment type="similarity">
    <text evidence="7 8">Belongs to the peptidase M32 family.</text>
</comment>
<evidence type="ECO:0000256" key="4">
    <source>
        <dbReference type="ARBA" id="ARBA00022801"/>
    </source>
</evidence>
<keyword evidence="2 8" id="KW-0645">Protease</keyword>
<feature type="binding site" evidence="9">
    <location>
        <position position="273"/>
    </location>
    <ligand>
        <name>Zn(2+)</name>
        <dbReference type="ChEBI" id="CHEBI:29105"/>
        <note>catalytic</note>
    </ligand>
</feature>
<dbReference type="PRINTS" id="PR00998">
    <property type="entry name" value="CRBOXYPTASET"/>
</dbReference>
<evidence type="ECO:0000256" key="3">
    <source>
        <dbReference type="ARBA" id="ARBA00022723"/>
    </source>
</evidence>
<comment type="caution">
    <text evidence="11">The sequence shown here is derived from an EMBL/GenBank/DDBJ whole genome shotgun (WGS) entry which is preliminary data.</text>
</comment>
<reference evidence="11 12" key="1">
    <citation type="submission" date="2018-10" db="EMBL/GenBank/DDBJ databases">
        <title>Phylogenomics of Brevibacillus.</title>
        <authorList>
            <person name="Dunlap C."/>
        </authorList>
    </citation>
    <scope>NUCLEOTIDE SEQUENCE [LARGE SCALE GENOMIC DNA]</scope>
    <source>
        <strain evidence="11 12">JCM 15716</strain>
    </source>
</reference>
<sequence>MSTTQETLVKSFREYVNKLVTYSQAIAVLSWDLRTKAPRKGTEARSNVIGMLSGEHFKLATSPQMEEYLLALEEPAVFSTLDPILAKTVQECRKEFDRSKKLPADRYQEYVVLTATSGSVWEEARPKNDFAAFRPYLEKIVAFQQEFIGYWGYNGHKYNALLDMYEPGMTVGQLDPMFATLRAKTVDLVAAIAASPNQPDTSFLTKHYEPSEQEKFNRFIVEQIGYDFAAGRLDVSAHPFCTTFAPTDVRITTRFIPNDLRTALFGSIHETGHAIYEQNISMDLFGTPLCDGTSMGIHESQSRYWENMVGRSLPFWNHFYGDLTKQFPTQLEGVNVERFYRAVNQVTPSLIRIEADEVTYNLHIMIRYELEKGLIEGSLAVEDLPHLWNEKMQEYLGVTPDSDANGCMQDVHWSEGLFGYFPTYSLGNVYAAQITNTLKKEISNYDELIASGQFAPIRSWLKEKIHRHGKMKSPNELLQDITGELTNANYLVDYLESKYKTIYQL</sequence>
<evidence type="ECO:0000256" key="7">
    <source>
        <dbReference type="ARBA" id="ARBA00061580"/>
    </source>
</evidence>
<dbReference type="Proteomes" id="UP000271031">
    <property type="component" value="Unassembled WGS sequence"/>
</dbReference>
<dbReference type="PANTHER" id="PTHR34217">
    <property type="entry name" value="METAL-DEPENDENT CARBOXYPEPTIDASE"/>
    <property type="match status" value="1"/>
</dbReference>
<comment type="function">
    <text evidence="8">Broad specificity carboxypetidase that releases amino acids sequentially from the C-terminus, including neutral, aromatic, polar and basic residues.</text>
</comment>
<dbReference type="CDD" id="cd06460">
    <property type="entry name" value="M32_Taq"/>
    <property type="match status" value="1"/>
</dbReference>
<evidence type="ECO:0000313" key="12">
    <source>
        <dbReference type="Proteomes" id="UP000271031"/>
    </source>
</evidence>
<dbReference type="PANTHER" id="PTHR34217:SF1">
    <property type="entry name" value="CARBOXYPEPTIDASE 1"/>
    <property type="match status" value="1"/>
</dbReference>
<evidence type="ECO:0000256" key="5">
    <source>
        <dbReference type="ARBA" id="ARBA00023049"/>
    </source>
</evidence>
<dbReference type="FunFam" id="1.10.1370.30:FF:000003">
    <property type="entry name" value="Thermostable carboxypeptidase 1"/>
    <property type="match status" value="1"/>
</dbReference>
<dbReference type="Pfam" id="PF02074">
    <property type="entry name" value="Peptidase_M32"/>
    <property type="match status" value="1"/>
</dbReference>
<evidence type="ECO:0000256" key="2">
    <source>
        <dbReference type="ARBA" id="ARBA00022670"/>
    </source>
</evidence>
<keyword evidence="5 8" id="KW-0482">Metalloprotease</keyword>
<dbReference type="RefSeq" id="WP_122919616.1">
    <property type="nucleotide sequence ID" value="NZ_RHHQ01000015.1"/>
</dbReference>
<evidence type="ECO:0000313" key="11">
    <source>
        <dbReference type="EMBL" id="RNB85131.1"/>
    </source>
</evidence>
<dbReference type="GO" id="GO:0008270">
    <property type="term" value="F:zinc ion binding"/>
    <property type="evidence" value="ECO:0007669"/>
    <property type="project" value="UniProtKB-ARBA"/>
</dbReference>
<evidence type="ECO:0000256" key="10">
    <source>
        <dbReference type="PIRSR" id="PIRSR006615-2"/>
    </source>
</evidence>
<dbReference type="EC" id="3.4.17.19" evidence="8"/>
<dbReference type="GO" id="GO:0004181">
    <property type="term" value="F:metallocarboxypeptidase activity"/>
    <property type="evidence" value="ECO:0007669"/>
    <property type="project" value="UniProtKB-UniRule"/>
</dbReference>
<organism evidence="11 12">
    <name type="scientific">Brevibacillus fluminis</name>
    <dbReference type="NCBI Taxonomy" id="511487"/>
    <lineage>
        <taxon>Bacteria</taxon>
        <taxon>Bacillati</taxon>
        <taxon>Bacillota</taxon>
        <taxon>Bacilli</taxon>
        <taxon>Bacillales</taxon>
        <taxon>Paenibacillaceae</taxon>
        <taxon>Brevibacillus</taxon>
    </lineage>
</organism>
<dbReference type="SUPFAM" id="SSF55486">
    <property type="entry name" value="Metalloproteases ('zincins'), catalytic domain"/>
    <property type="match status" value="1"/>
</dbReference>
<evidence type="ECO:0000256" key="1">
    <source>
        <dbReference type="ARBA" id="ARBA00022645"/>
    </source>
</evidence>
<keyword evidence="1 8" id="KW-0121">Carboxypeptidase</keyword>